<dbReference type="EMBL" id="KE145356">
    <property type="protein sequence ID" value="EPE34312.1"/>
    <property type="molecule type" value="Genomic_DNA"/>
</dbReference>
<dbReference type="HOGENOM" id="CLU_930807_0_0_1"/>
<keyword evidence="3" id="KW-1185">Reference proteome</keyword>
<evidence type="ECO:0000313" key="2">
    <source>
        <dbReference type="EMBL" id="EPE34312.1"/>
    </source>
</evidence>
<dbReference type="InterPro" id="IPR045518">
    <property type="entry name" value="2EXR"/>
</dbReference>
<protein>
    <recommendedName>
        <fullName evidence="1">2EXR domain-containing protein</fullName>
    </recommendedName>
</protein>
<dbReference type="Proteomes" id="UP000016922">
    <property type="component" value="Unassembled WGS sequence"/>
</dbReference>
<organism evidence="2 3">
    <name type="scientific">Glarea lozoyensis (strain ATCC 20868 / MF5171)</name>
    <dbReference type="NCBI Taxonomy" id="1116229"/>
    <lineage>
        <taxon>Eukaryota</taxon>
        <taxon>Fungi</taxon>
        <taxon>Dikarya</taxon>
        <taxon>Ascomycota</taxon>
        <taxon>Pezizomycotina</taxon>
        <taxon>Leotiomycetes</taxon>
        <taxon>Helotiales</taxon>
        <taxon>Helotiaceae</taxon>
        <taxon>Glarea</taxon>
    </lineage>
</organism>
<proteinExistence type="predicted"/>
<dbReference type="AlphaFoldDB" id="S3D753"/>
<feature type="domain" description="2EXR" evidence="1">
    <location>
        <begin position="32"/>
        <end position="122"/>
    </location>
</feature>
<evidence type="ECO:0000259" key="1">
    <source>
        <dbReference type="Pfam" id="PF20150"/>
    </source>
</evidence>
<dbReference type="GeneID" id="19469053"/>
<name>S3D753_GLAL2</name>
<accession>S3D753</accession>
<dbReference type="RefSeq" id="XP_008078247.1">
    <property type="nucleotide sequence ID" value="XM_008080056.1"/>
</dbReference>
<gene>
    <name evidence="2" type="ORF">GLAREA_10006</name>
</gene>
<reference evidence="2 3" key="1">
    <citation type="journal article" date="2013" name="BMC Genomics">
        <title>Genomics-driven discovery of the pneumocandin biosynthetic gene cluster in the fungus Glarea lozoyensis.</title>
        <authorList>
            <person name="Chen L."/>
            <person name="Yue Q."/>
            <person name="Zhang X."/>
            <person name="Xiang M."/>
            <person name="Wang C."/>
            <person name="Li S."/>
            <person name="Che Y."/>
            <person name="Ortiz-Lopez F.J."/>
            <person name="Bills G.F."/>
            <person name="Liu X."/>
            <person name="An Z."/>
        </authorList>
    </citation>
    <scope>NUCLEOTIDE SEQUENCE [LARGE SCALE GENOMIC DNA]</scope>
    <source>
        <strain evidence="3">ATCC 20868 / MF5171</strain>
    </source>
</reference>
<sequence>MFSANVANCSTTPVTPRQSLPARTLNLKIDKPHLPKEIRAIIYKNLGGPPRRIRFHLHAYTGHDPWSPRRAIHYLSSSARLPVTFSIESWSRTLALQEYVLLHPQTESQDWPIYFRPSIDTVVLPYQIFTAIRDDDWFRYYTELDQQGLCFKMLDNVQNLEILLNDDDLSQVSDNEHHRLVGPAGPHYGPQDAKVLKVRPMFLNIDEGYMEDVGSVDFWTTLIETIIADFFKGHSRPDEVDDYLELDIERRLKQRKILFLWDHLEIFRDHEMVDESTEEVGAGQVPPANVEMLQYDYSS</sequence>
<dbReference type="Pfam" id="PF20150">
    <property type="entry name" value="2EXR"/>
    <property type="match status" value="1"/>
</dbReference>
<evidence type="ECO:0000313" key="3">
    <source>
        <dbReference type="Proteomes" id="UP000016922"/>
    </source>
</evidence>
<dbReference type="KEGG" id="glz:GLAREA_10006"/>